<dbReference type="AlphaFoldDB" id="E1RAS3"/>
<dbReference type="PROSITE" id="PS51186">
    <property type="entry name" value="GNAT"/>
    <property type="match status" value="1"/>
</dbReference>
<dbReference type="HOGENOM" id="CLU_013985_3_6_12"/>
<evidence type="ECO:0000313" key="2">
    <source>
        <dbReference type="EMBL" id="ADK82441.1"/>
    </source>
</evidence>
<dbReference type="eggNOG" id="COG1670">
    <property type="taxonomic scope" value="Bacteria"/>
</dbReference>
<name>E1RAS3_SEDSS</name>
<dbReference type="InterPro" id="IPR000182">
    <property type="entry name" value="GNAT_dom"/>
</dbReference>
<protein>
    <submittedName>
        <fullName evidence="2">GCN5-related N-acetyltransferase</fullName>
    </submittedName>
</protein>
<feature type="domain" description="N-acetyltransferase" evidence="1">
    <location>
        <begin position="53"/>
        <end position="186"/>
    </location>
</feature>
<evidence type="ECO:0000259" key="1">
    <source>
        <dbReference type="PROSITE" id="PS51186"/>
    </source>
</evidence>
<sequence length="211" mass="24130">MNGDKSAYLFLYHGATSLFRICFFHMVRQLHLLPVHPDHYATLYAWRSDRDAVAYNPFMPIDEKRFAERMANASGDLSSIYEFRELKWEALIDDEPAALVGIQEINSMMKTAEISYQVAPAMRGRGVGKAAVAALVELLFSSTDLRKLCAIVCSRNLPSIHLLQALGFTREGCLRSHFLINGKPEDEMFFGILRQEWIEIRELHIESPHVR</sequence>
<reference evidence="2 3" key="1">
    <citation type="journal article" date="2010" name="Stand. Genomic Sci.">
        <title>Complete genome sequence of Spirochaeta smaragdinae type strain (SEBR 4228).</title>
        <authorList>
            <person name="Mavromatis K."/>
            <person name="Yasawong M."/>
            <person name="Chertkov O."/>
            <person name="Lapidus A."/>
            <person name="Lucas S."/>
            <person name="Nolan M."/>
            <person name="Del Rio T.G."/>
            <person name="Tice H."/>
            <person name="Cheng J.F."/>
            <person name="Pitluck S."/>
            <person name="Liolios K."/>
            <person name="Ivanova N."/>
            <person name="Tapia R."/>
            <person name="Han C."/>
            <person name="Bruce D."/>
            <person name="Goodwin L."/>
            <person name="Pati A."/>
            <person name="Chen A."/>
            <person name="Palaniappan K."/>
            <person name="Land M."/>
            <person name="Hauser L."/>
            <person name="Chang Y.J."/>
            <person name="Jeffries C.D."/>
            <person name="Detter J.C."/>
            <person name="Rohde M."/>
            <person name="Brambilla E."/>
            <person name="Spring S."/>
            <person name="Goker M."/>
            <person name="Sikorski J."/>
            <person name="Woyke T."/>
            <person name="Bristow J."/>
            <person name="Eisen J.A."/>
            <person name="Markowitz V."/>
            <person name="Hugenholtz P."/>
            <person name="Klenk H.P."/>
            <person name="Kyrpides N.C."/>
        </authorList>
    </citation>
    <scope>NUCLEOTIDE SEQUENCE [LARGE SCALE GENOMIC DNA]</scope>
    <source>
        <strain evidence="3">DSM 11293 / JCM 15392 / SEBR 4228</strain>
    </source>
</reference>
<dbReference type="GO" id="GO:0008999">
    <property type="term" value="F:protein-N-terminal-alanine acetyltransferase activity"/>
    <property type="evidence" value="ECO:0007669"/>
    <property type="project" value="TreeGrafter"/>
</dbReference>
<dbReference type="EMBL" id="CP002116">
    <property type="protein sequence ID" value="ADK82441.1"/>
    <property type="molecule type" value="Genomic_DNA"/>
</dbReference>
<dbReference type="GO" id="GO:0005737">
    <property type="term" value="C:cytoplasm"/>
    <property type="evidence" value="ECO:0007669"/>
    <property type="project" value="TreeGrafter"/>
</dbReference>
<dbReference type="SUPFAM" id="SSF55729">
    <property type="entry name" value="Acyl-CoA N-acyltransferases (Nat)"/>
    <property type="match status" value="1"/>
</dbReference>
<dbReference type="STRING" id="573413.Spirs_3347"/>
<dbReference type="KEGG" id="ssm:Spirs_3347"/>
<keyword evidence="3" id="KW-1185">Reference proteome</keyword>
<dbReference type="GO" id="GO:1990189">
    <property type="term" value="F:protein N-terminal-serine acetyltransferase activity"/>
    <property type="evidence" value="ECO:0007669"/>
    <property type="project" value="TreeGrafter"/>
</dbReference>
<gene>
    <name evidence="2" type="ordered locus">Spirs_3347</name>
</gene>
<organism evidence="2 3">
    <name type="scientific">Sediminispirochaeta smaragdinae (strain DSM 11293 / JCM 15392 / SEBR 4228)</name>
    <name type="common">Spirochaeta smaragdinae</name>
    <dbReference type="NCBI Taxonomy" id="573413"/>
    <lineage>
        <taxon>Bacteria</taxon>
        <taxon>Pseudomonadati</taxon>
        <taxon>Spirochaetota</taxon>
        <taxon>Spirochaetia</taxon>
        <taxon>Spirochaetales</taxon>
        <taxon>Spirochaetaceae</taxon>
        <taxon>Sediminispirochaeta</taxon>
    </lineage>
</organism>
<dbReference type="Pfam" id="PF13302">
    <property type="entry name" value="Acetyltransf_3"/>
    <property type="match status" value="1"/>
</dbReference>
<dbReference type="PANTHER" id="PTHR43441">
    <property type="entry name" value="RIBOSOMAL-PROTEIN-SERINE ACETYLTRANSFERASE"/>
    <property type="match status" value="1"/>
</dbReference>
<dbReference type="Proteomes" id="UP000002318">
    <property type="component" value="Chromosome"/>
</dbReference>
<dbReference type="InterPro" id="IPR051908">
    <property type="entry name" value="Ribosomal_N-acetyltransferase"/>
</dbReference>
<accession>E1RAS3</accession>
<dbReference type="PANTHER" id="PTHR43441:SF11">
    <property type="entry name" value="RIBOSOMAL-PROTEIN-SERINE ACETYLTRANSFERASE"/>
    <property type="match status" value="1"/>
</dbReference>
<proteinExistence type="predicted"/>
<dbReference type="InterPro" id="IPR016181">
    <property type="entry name" value="Acyl_CoA_acyltransferase"/>
</dbReference>
<evidence type="ECO:0000313" key="3">
    <source>
        <dbReference type="Proteomes" id="UP000002318"/>
    </source>
</evidence>
<dbReference type="CDD" id="cd04301">
    <property type="entry name" value="NAT_SF"/>
    <property type="match status" value="1"/>
</dbReference>
<dbReference type="Gene3D" id="3.40.630.30">
    <property type="match status" value="1"/>
</dbReference>